<reference evidence="2" key="1">
    <citation type="submission" date="2020-05" db="EMBL/GenBank/DDBJ databases">
        <title>WGS assembly of Panicum virgatum.</title>
        <authorList>
            <person name="Lovell J.T."/>
            <person name="Jenkins J."/>
            <person name="Shu S."/>
            <person name="Juenger T.E."/>
            <person name="Schmutz J."/>
        </authorList>
    </citation>
    <scope>NUCLEOTIDE SEQUENCE</scope>
    <source>
        <strain evidence="2">AP13</strain>
    </source>
</reference>
<comment type="caution">
    <text evidence="2">The sequence shown here is derived from an EMBL/GenBank/DDBJ whole genome shotgun (WGS) entry which is preliminary data.</text>
</comment>
<feature type="compositionally biased region" description="Low complexity" evidence="1">
    <location>
        <begin position="201"/>
        <end position="220"/>
    </location>
</feature>
<dbReference type="EMBL" id="CM029054">
    <property type="protein sequence ID" value="KAG2539747.1"/>
    <property type="molecule type" value="Genomic_DNA"/>
</dbReference>
<gene>
    <name evidence="2" type="ORF">PVAP13_9NG489814</name>
</gene>
<evidence type="ECO:0000256" key="1">
    <source>
        <dbReference type="SAM" id="MobiDB-lite"/>
    </source>
</evidence>
<organism evidence="2 3">
    <name type="scientific">Panicum virgatum</name>
    <name type="common">Blackwell switchgrass</name>
    <dbReference type="NCBI Taxonomy" id="38727"/>
    <lineage>
        <taxon>Eukaryota</taxon>
        <taxon>Viridiplantae</taxon>
        <taxon>Streptophyta</taxon>
        <taxon>Embryophyta</taxon>
        <taxon>Tracheophyta</taxon>
        <taxon>Spermatophyta</taxon>
        <taxon>Magnoliopsida</taxon>
        <taxon>Liliopsida</taxon>
        <taxon>Poales</taxon>
        <taxon>Poaceae</taxon>
        <taxon>PACMAD clade</taxon>
        <taxon>Panicoideae</taxon>
        <taxon>Panicodae</taxon>
        <taxon>Paniceae</taxon>
        <taxon>Panicinae</taxon>
        <taxon>Panicum</taxon>
        <taxon>Panicum sect. Hiantes</taxon>
    </lineage>
</organism>
<feature type="compositionally biased region" description="Basic and acidic residues" evidence="1">
    <location>
        <begin position="89"/>
        <end position="100"/>
    </location>
</feature>
<dbReference type="Proteomes" id="UP000823388">
    <property type="component" value="Chromosome 9N"/>
</dbReference>
<feature type="region of interest" description="Disordered" evidence="1">
    <location>
        <begin position="1"/>
        <end position="229"/>
    </location>
</feature>
<accession>A0A8T0MRK8</accession>
<proteinExistence type="predicted"/>
<sequence>MQMKRAKAGRQPPPPPSAELPKRCLQRGNDATRRHRLTKKSRFSPGKHIGAEGRGVKNDAFNKVNGARRRRCHWSTSRPRLSPPPDPSPKPKAEERHSAEEPAGGPAANPKTRTSKTAARPGTSGRGAEPPQAQQTTALGQATATTQPPEAQPTPWAERRRWPPGHRPPQTTEPRVWRRRQRAAAAAAAPRAPPESRPQRRGWPGPAAGHARAGRRWVAAPQAHDGGAV</sequence>
<evidence type="ECO:0000313" key="2">
    <source>
        <dbReference type="EMBL" id="KAG2539747.1"/>
    </source>
</evidence>
<name>A0A8T0MRK8_PANVG</name>
<evidence type="ECO:0000313" key="3">
    <source>
        <dbReference type="Proteomes" id="UP000823388"/>
    </source>
</evidence>
<dbReference type="AlphaFoldDB" id="A0A8T0MRK8"/>
<keyword evidence="3" id="KW-1185">Reference proteome</keyword>
<feature type="compositionally biased region" description="Low complexity" evidence="1">
    <location>
        <begin position="130"/>
        <end position="156"/>
    </location>
</feature>
<protein>
    <submittedName>
        <fullName evidence="2">Uncharacterized protein</fullName>
    </submittedName>
</protein>
<feature type="compositionally biased region" description="Basic residues" evidence="1">
    <location>
        <begin position="33"/>
        <end position="42"/>
    </location>
</feature>